<dbReference type="Pfam" id="PF13500">
    <property type="entry name" value="AAA_26"/>
    <property type="match status" value="1"/>
</dbReference>
<keyword evidence="3 9" id="KW-0479">Metal-binding</keyword>
<gene>
    <name evidence="9" type="primary">bioD</name>
    <name evidence="10" type="ORF">SAMN05216495_10512</name>
</gene>
<keyword evidence="5 9" id="KW-0093">Biotin biosynthesis</keyword>
<organism evidence="10 11">
    <name type="scientific">Acidaminococcus fermentans</name>
    <dbReference type="NCBI Taxonomy" id="905"/>
    <lineage>
        <taxon>Bacteria</taxon>
        <taxon>Bacillati</taxon>
        <taxon>Bacillota</taxon>
        <taxon>Negativicutes</taxon>
        <taxon>Acidaminococcales</taxon>
        <taxon>Acidaminococcaceae</taxon>
        <taxon>Acidaminococcus</taxon>
    </lineage>
</organism>
<feature type="binding site" evidence="9">
    <location>
        <position position="117"/>
    </location>
    <ligand>
        <name>Mg(2+)</name>
        <dbReference type="ChEBI" id="CHEBI:18420"/>
    </ligand>
</feature>
<evidence type="ECO:0000256" key="8">
    <source>
        <dbReference type="ARBA" id="ARBA00047386"/>
    </source>
</evidence>
<keyword evidence="1 9" id="KW-0963">Cytoplasm</keyword>
<evidence type="ECO:0000256" key="7">
    <source>
        <dbReference type="ARBA" id="ARBA00022842"/>
    </source>
</evidence>
<dbReference type="GO" id="GO:0005524">
    <property type="term" value="F:ATP binding"/>
    <property type="evidence" value="ECO:0007669"/>
    <property type="project" value="UniProtKB-UniRule"/>
</dbReference>
<keyword evidence="4 9" id="KW-0547">Nucleotide-binding</keyword>
<evidence type="ECO:0000313" key="11">
    <source>
        <dbReference type="Proteomes" id="UP000182379"/>
    </source>
</evidence>
<dbReference type="Proteomes" id="UP000182379">
    <property type="component" value="Unassembled WGS sequence"/>
</dbReference>
<dbReference type="HAMAP" id="MF_00336">
    <property type="entry name" value="BioD"/>
    <property type="match status" value="1"/>
</dbReference>
<feature type="binding site" evidence="9">
    <location>
        <position position="56"/>
    </location>
    <ligand>
        <name>Mg(2+)</name>
        <dbReference type="ChEBI" id="CHEBI:18420"/>
    </ligand>
</feature>
<dbReference type="GO" id="GO:0004141">
    <property type="term" value="F:dethiobiotin synthase activity"/>
    <property type="evidence" value="ECO:0007669"/>
    <property type="project" value="UniProtKB-UniRule"/>
</dbReference>
<dbReference type="EMBL" id="FNOP01000005">
    <property type="protein sequence ID" value="SDW72373.1"/>
    <property type="molecule type" value="Genomic_DNA"/>
</dbReference>
<keyword evidence="7 9" id="KW-0460">Magnesium</keyword>
<comment type="catalytic activity">
    <reaction evidence="8">
        <text>(7R,8S)-8-amino-7-(carboxyamino)nonanoate + ATP = (4R,5S)-dethiobiotin + ADP + phosphate + H(+)</text>
        <dbReference type="Rhea" id="RHEA:63684"/>
        <dbReference type="ChEBI" id="CHEBI:15378"/>
        <dbReference type="ChEBI" id="CHEBI:30616"/>
        <dbReference type="ChEBI" id="CHEBI:43474"/>
        <dbReference type="ChEBI" id="CHEBI:149470"/>
        <dbReference type="ChEBI" id="CHEBI:149473"/>
        <dbReference type="ChEBI" id="CHEBI:456216"/>
    </reaction>
</comment>
<comment type="subunit">
    <text evidence="9">Homodimer.</text>
</comment>
<keyword evidence="6 9" id="KW-0067">ATP-binding</keyword>
<feature type="binding site" evidence="9">
    <location>
        <position position="56"/>
    </location>
    <ligand>
        <name>ATP</name>
        <dbReference type="ChEBI" id="CHEBI:30616"/>
    </ligand>
</feature>
<dbReference type="SUPFAM" id="SSF52540">
    <property type="entry name" value="P-loop containing nucleoside triphosphate hydrolases"/>
    <property type="match status" value="1"/>
</dbReference>
<dbReference type="CDD" id="cd03109">
    <property type="entry name" value="DTBS"/>
    <property type="match status" value="1"/>
</dbReference>
<keyword evidence="2 9" id="KW-0436">Ligase</keyword>
<dbReference type="PANTHER" id="PTHR43210:SF2">
    <property type="entry name" value="ATP-DEPENDENT DETHIOBIOTIN SYNTHETASE BIOD 2"/>
    <property type="match status" value="1"/>
</dbReference>
<feature type="binding site" evidence="9">
    <location>
        <position position="42"/>
    </location>
    <ligand>
        <name>substrate</name>
    </ligand>
</feature>
<sequence>MGKAIFVTGTGTDVGKTYVTGLLVKKIRDAGLDGSYYKAALSGAEPDGQGNLVPGDAAWVKETAGLKDPLTDLVTYVYREAVSPHLAARINHRPVELETIREAFQKARARHEYLTMEGSGGILCPLRWDERQHLLLEDMIRALDLGCLLVADAGLGTINSTVLTVEYLQHRSIPVRGILFNRWKPGDRMQEDNRAMVEELTGIPVLACVKEGDRELEGPLDGLLAAYA</sequence>
<dbReference type="GO" id="GO:0000287">
    <property type="term" value="F:magnesium ion binding"/>
    <property type="evidence" value="ECO:0007669"/>
    <property type="project" value="UniProtKB-UniRule"/>
</dbReference>
<comment type="caution">
    <text evidence="9">Lacks conserved residue(s) required for the propagation of feature annotation.</text>
</comment>
<comment type="catalytic activity">
    <reaction evidence="9">
        <text>(7R,8S)-7,8-diammoniononanoate + CO2 + ATP = (4R,5S)-dethiobiotin + ADP + phosphate + 3 H(+)</text>
        <dbReference type="Rhea" id="RHEA:15805"/>
        <dbReference type="ChEBI" id="CHEBI:15378"/>
        <dbReference type="ChEBI" id="CHEBI:16526"/>
        <dbReference type="ChEBI" id="CHEBI:30616"/>
        <dbReference type="ChEBI" id="CHEBI:43474"/>
        <dbReference type="ChEBI" id="CHEBI:149469"/>
        <dbReference type="ChEBI" id="CHEBI:149473"/>
        <dbReference type="ChEBI" id="CHEBI:456216"/>
        <dbReference type="EC" id="6.3.3.3"/>
    </reaction>
</comment>
<name>A0A1H2VVR3_ACIFE</name>
<evidence type="ECO:0000256" key="9">
    <source>
        <dbReference type="HAMAP-Rule" id="MF_00336"/>
    </source>
</evidence>
<evidence type="ECO:0000256" key="3">
    <source>
        <dbReference type="ARBA" id="ARBA00022723"/>
    </source>
</evidence>
<comment type="cofactor">
    <cofactor evidence="9">
        <name>Mg(2+)</name>
        <dbReference type="ChEBI" id="CHEBI:18420"/>
    </cofactor>
</comment>
<comment type="similarity">
    <text evidence="9">Belongs to the dethiobiotin synthetase family.</text>
</comment>
<dbReference type="Gene3D" id="3.40.50.300">
    <property type="entry name" value="P-loop containing nucleotide triphosphate hydrolases"/>
    <property type="match status" value="1"/>
</dbReference>
<reference evidence="10 11" key="1">
    <citation type="submission" date="2016-10" db="EMBL/GenBank/DDBJ databases">
        <authorList>
            <person name="Varghese N."/>
            <person name="Submissions S."/>
        </authorList>
    </citation>
    <scope>NUCLEOTIDE SEQUENCE [LARGE SCALE GENOMIC DNA]</scope>
    <source>
        <strain evidence="10 11">WCC6</strain>
    </source>
</reference>
<dbReference type="GeneID" id="78333808"/>
<proteinExistence type="inferred from homology"/>
<dbReference type="GO" id="GO:0005829">
    <property type="term" value="C:cytosol"/>
    <property type="evidence" value="ECO:0007669"/>
    <property type="project" value="TreeGrafter"/>
</dbReference>
<comment type="subcellular location">
    <subcellularLocation>
        <location evidence="9">Cytoplasm</location>
    </subcellularLocation>
</comment>
<evidence type="ECO:0000256" key="2">
    <source>
        <dbReference type="ARBA" id="ARBA00022598"/>
    </source>
</evidence>
<comment type="pathway">
    <text evidence="9">Cofactor biosynthesis; biotin biosynthesis; biotin from 7,8-diaminononanoate: step 1/2.</text>
</comment>
<evidence type="ECO:0000256" key="4">
    <source>
        <dbReference type="ARBA" id="ARBA00022741"/>
    </source>
</evidence>
<comment type="caution">
    <text evidence="10">The sequence shown here is derived from an EMBL/GenBank/DDBJ whole genome shotgun (WGS) entry which is preliminary data.</text>
</comment>
<dbReference type="UniPathway" id="UPA00078">
    <property type="reaction ID" value="UER00161"/>
</dbReference>
<comment type="function">
    <text evidence="9">Catalyzes a mechanistically unusual reaction, the ATP-dependent insertion of CO2 between the N7 and N8 nitrogen atoms of 7,8-diaminopelargonic acid (DAPA, also called 7,8-diammoniononanoate) to form a ureido ring.</text>
</comment>
<dbReference type="RefSeq" id="WP_012937457.1">
    <property type="nucleotide sequence ID" value="NZ_CALAKB010000006.1"/>
</dbReference>
<protein>
    <recommendedName>
        <fullName evidence="9">ATP-dependent dethiobiotin synthetase BioD</fullName>
        <ecNumber evidence="9">6.3.3.3</ecNumber>
    </recommendedName>
    <alternativeName>
        <fullName evidence="9">DTB synthetase</fullName>
        <shortName evidence="9">DTBS</shortName>
    </alternativeName>
    <alternativeName>
        <fullName evidence="9">Dethiobiotin synthase</fullName>
    </alternativeName>
</protein>
<dbReference type="PANTHER" id="PTHR43210">
    <property type="entry name" value="DETHIOBIOTIN SYNTHETASE"/>
    <property type="match status" value="1"/>
</dbReference>
<feature type="binding site" evidence="9">
    <location>
        <begin position="181"/>
        <end position="182"/>
    </location>
    <ligand>
        <name>ATP</name>
        <dbReference type="ChEBI" id="CHEBI:30616"/>
    </ligand>
</feature>
<accession>A0A1H2VVR3</accession>
<dbReference type="OMA" id="NPIVIFQ"/>
<dbReference type="InterPro" id="IPR004472">
    <property type="entry name" value="DTB_synth_BioD"/>
</dbReference>
<evidence type="ECO:0000313" key="10">
    <source>
        <dbReference type="EMBL" id="SDW72373.1"/>
    </source>
</evidence>
<feature type="binding site" evidence="9">
    <location>
        <begin position="13"/>
        <end position="18"/>
    </location>
    <ligand>
        <name>ATP</name>
        <dbReference type="ChEBI" id="CHEBI:30616"/>
    </ligand>
</feature>
<evidence type="ECO:0000256" key="1">
    <source>
        <dbReference type="ARBA" id="ARBA00022490"/>
    </source>
</evidence>
<dbReference type="AlphaFoldDB" id="A0A1H2VVR3"/>
<feature type="binding site" evidence="9">
    <location>
        <position position="17"/>
    </location>
    <ligand>
        <name>Mg(2+)</name>
        <dbReference type="ChEBI" id="CHEBI:18420"/>
    </ligand>
</feature>
<dbReference type="GO" id="GO:0009102">
    <property type="term" value="P:biotin biosynthetic process"/>
    <property type="evidence" value="ECO:0007669"/>
    <property type="project" value="UniProtKB-UniRule"/>
</dbReference>
<evidence type="ECO:0000256" key="6">
    <source>
        <dbReference type="ARBA" id="ARBA00022840"/>
    </source>
</evidence>
<feature type="binding site" evidence="9">
    <location>
        <begin position="117"/>
        <end position="120"/>
    </location>
    <ligand>
        <name>ATP</name>
        <dbReference type="ChEBI" id="CHEBI:30616"/>
    </ligand>
</feature>
<dbReference type="EC" id="6.3.3.3" evidence="9"/>
<dbReference type="InterPro" id="IPR027417">
    <property type="entry name" value="P-loop_NTPase"/>
</dbReference>
<dbReference type="NCBIfam" id="TIGR00347">
    <property type="entry name" value="bioD"/>
    <property type="match status" value="1"/>
</dbReference>
<dbReference type="PIRSF" id="PIRSF006755">
    <property type="entry name" value="DTB_synth"/>
    <property type="match status" value="1"/>
</dbReference>
<evidence type="ECO:0000256" key="5">
    <source>
        <dbReference type="ARBA" id="ARBA00022756"/>
    </source>
</evidence>
<feature type="active site" evidence="9">
    <location>
        <position position="38"/>
    </location>
</feature>